<name>A0ABQ4XQR3_9ASTR</name>
<accession>A0ABQ4XQR3</accession>
<reference evidence="1" key="1">
    <citation type="journal article" date="2022" name="Int. J. Mol. Sci.">
        <title>Draft Genome of Tanacetum Coccineum: Genomic Comparison of Closely Related Tanacetum-Family Plants.</title>
        <authorList>
            <person name="Yamashiro T."/>
            <person name="Shiraishi A."/>
            <person name="Nakayama K."/>
            <person name="Satake H."/>
        </authorList>
    </citation>
    <scope>NUCLEOTIDE SEQUENCE</scope>
</reference>
<organism evidence="1 2">
    <name type="scientific">Tanacetum coccineum</name>
    <dbReference type="NCBI Taxonomy" id="301880"/>
    <lineage>
        <taxon>Eukaryota</taxon>
        <taxon>Viridiplantae</taxon>
        <taxon>Streptophyta</taxon>
        <taxon>Embryophyta</taxon>
        <taxon>Tracheophyta</taxon>
        <taxon>Spermatophyta</taxon>
        <taxon>Magnoliopsida</taxon>
        <taxon>eudicotyledons</taxon>
        <taxon>Gunneridae</taxon>
        <taxon>Pentapetalae</taxon>
        <taxon>asterids</taxon>
        <taxon>campanulids</taxon>
        <taxon>Asterales</taxon>
        <taxon>Asteraceae</taxon>
        <taxon>Asteroideae</taxon>
        <taxon>Anthemideae</taxon>
        <taxon>Anthemidinae</taxon>
        <taxon>Tanacetum</taxon>
    </lineage>
</organism>
<dbReference type="Proteomes" id="UP001151760">
    <property type="component" value="Unassembled WGS sequence"/>
</dbReference>
<keyword evidence="2" id="KW-1185">Reference proteome</keyword>
<comment type="caution">
    <text evidence="1">The sequence shown here is derived from an EMBL/GenBank/DDBJ whole genome shotgun (WGS) entry which is preliminary data.</text>
</comment>
<protein>
    <recommendedName>
        <fullName evidence="3">Transposase</fullName>
    </recommendedName>
</protein>
<evidence type="ECO:0008006" key="3">
    <source>
        <dbReference type="Google" id="ProtNLM"/>
    </source>
</evidence>
<proteinExistence type="predicted"/>
<evidence type="ECO:0000313" key="1">
    <source>
        <dbReference type="EMBL" id="GJS67727.1"/>
    </source>
</evidence>
<dbReference type="EMBL" id="BQNB010009739">
    <property type="protein sequence ID" value="GJS67727.1"/>
    <property type="molecule type" value="Genomic_DNA"/>
</dbReference>
<evidence type="ECO:0000313" key="2">
    <source>
        <dbReference type="Proteomes" id="UP001151760"/>
    </source>
</evidence>
<reference evidence="1" key="2">
    <citation type="submission" date="2022-01" db="EMBL/GenBank/DDBJ databases">
        <authorList>
            <person name="Yamashiro T."/>
            <person name="Shiraishi A."/>
            <person name="Satake H."/>
            <person name="Nakayama K."/>
        </authorList>
    </citation>
    <scope>NUCLEOTIDE SEQUENCE</scope>
</reference>
<sequence length="93" mass="10671">MQDANLNYNQTIRQKNQSLPVIPMLRNKRKLDFTSKDTIKNHTTEIRGKLLAEANIAQGTGLCRKKIIRIPGEVKPSIVIWVRKQYGKQELVA</sequence>
<gene>
    <name evidence="1" type="ORF">Tco_0682292</name>
</gene>